<gene>
    <name evidence="1" type="ORF">NM688_g8182</name>
</gene>
<protein>
    <submittedName>
        <fullName evidence="1">Uncharacterized protein</fullName>
    </submittedName>
</protein>
<evidence type="ECO:0000313" key="2">
    <source>
        <dbReference type="Proteomes" id="UP001148662"/>
    </source>
</evidence>
<accession>A0ACC1RW66</accession>
<dbReference type="Proteomes" id="UP001148662">
    <property type="component" value="Unassembled WGS sequence"/>
</dbReference>
<organism evidence="1 2">
    <name type="scientific">Phlebia brevispora</name>
    <dbReference type="NCBI Taxonomy" id="194682"/>
    <lineage>
        <taxon>Eukaryota</taxon>
        <taxon>Fungi</taxon>
        <taxon>Dikarya</taxon>
        <taxon>Basidiomycota</taxon>
        <taxon>Agaricomycotina</taxon>
        <taxon>Agaricomycetes</taxon>
        <taxon>Polyporales</taxon>
        <taxon>Meruliaceae</taxon>
        <taxon>Phlebia</taxon>
    </lineage>
</organism>
<evidence type="ECO:0000313" key="1">
    <source>
        <dbReference type="EMBL" id="KAJ3527034.1"/>
    </source>
</evidence>
<sequence length="330" mass="35554">MVAAPLPVVSSRDSSEEEDECPVCLEPLSFSFRLPGEKPHIVPECGHALHEPRALCYLLIVRARCIYHCARRVKSHSFLRWHQWFTSALCFDRIIPTLFALCFLHTMNAAFRIATAQRRAGVWSRTQARARGAGQVVRKANLGVCGVCRRPMKVGDGDGTKSNKLASLTGMGSVNDALFPGRDTPSSMRRAGPGAPVPKPYNPNEDDPIDHHAGSVRSGGSQDQGQGQYIVSPSIQVRSEFATLTRTNDASQPLTCIVVVELPGKRPSGHIPGAVMPNPESFLQRGAKLAQSQGPHDMHSPSSSQSYGRGPFDGLALPSAAAATAHGPPR</sequence>
<keyword evidence="2" id="KW-1185">Reference proteome</keyword>
<proteinExistence type="predicted"/>
<name>A0ACC1RW66_9APHY</name>
<comment type="caution">
    <text evidence="1">The sequence shown here is derived from an EMBL/GenBank/DDBJ whole genome shotgun (WGS) entry which is preliminary data.</text>
</comment>
<dbReference type="EMBL" id="JANHOG010002118">
    <property type="protein sequence ID" value="KAJ3527034.1"/>
    <property type="molecule type" value="Genomic_DNA"/>
</dbReference>
<reference evidence="1" key="1">
    <citation type="submission" date="2022-07" db="EMBL/GenBank/DDBJ databases">
        <title>Genome Sequence of Phlebia brevispora.</title>
        <authorList>
            <person name="Buettner E."/>
        </authorList>
    </citation>
    <scope>NUCLEOTIDE SEQUENCE</scope>
    <source>
        <strain evidence="1">MPL23</strain>
    </source>
</reference>